<dbReference type="InterPro" id="IPR013785">
    <property type="entry name" value="Aldolase_TIM"/>
</dbReference>
<dbReference type="AlphaFoldDB" id="A0A917MEL9"/>
<comment type="similarity">
    <text evidence="3">Belongs to the FMN-dependent alpha-hydroxy acid dehydrogenase family.</text>
</comment>
<feature type="binding site" evidence="5">
    <location>
        <position position="153"/>
    </location>
    <ligand>
        <name>glyoxylate</name>
        <dbReference type="ChEBI" id="CHEBI:36655"/>
    </ligand>
</feature>
<feature type="binding site" evidence="5">
    <location>
        <begin position="352"/>
        <end position="356"/>
    </location>
    <ligand>
        <name>FMN</name>
        <dbReference type="ChEBI" id="CHEBI:58210"/>
    </ligand>
</feature>
<dbReference type="PANTHER" id="PTHR10578:SF143">
    <property type="entry name" value="FMN-DEPENDENT ALPHA-HYDROXY ACID DEHYDROGENASE PB1A11.03"/>
    <property type="match status" value="1"/>
</dbReference>
<dbReference type="Proteomes" id="UP000660862">
    <property type="component" value="Unassembled WGS sequence"/>
</dbReference>
<dbReference type="Gene3D" id="3.20.20.70">
    <property type="entry name" value="Aldolase class I"/>
    <property type="match status" value="1"/>
</dbReference>
<feature type="binding site" evidence="5">
    <location>
        <position position="297"/>
    </location>
    <ligand>
        <name>FMN</name>
        <dbReference type="ChEBI" id="CHEBI:58210"/>
    </ligand>
</feature>
<feature type="binding site" evidence="5">
    <location>
        <position position="188"/>
    </location>
    <ligand>
        <name>glyoxylate</name>
        <dbReference type="ChEBI" id="CHEBI:36655"/>
    </ligand>
</feature>
<evidence type="ECO:0000256" key="4">
    <source>
        <dbReference type="PIRSR" id="PIRSR000138-1"/>
    </source>
</evidence>
<dbReference type="InterPro" id="IPR037396">
    <property type="entry name" value="FMN_HAD"/>
</dbReference>
<keyword evidence="5" id="KW-0285">Flavoprotein</keyword>
<reference evidence="7" key="2">
    <citation type="submission" date="2020-09" db="EMBL/GenBank/DDBJ databases">
        <authorList>
            <person name="Sun Q."/>
            <person name="Zhou Y."/>
        </authorList>
    </citation>
    <scope>NUCLEOTIDE SEQUENCE</scope>
    <source>
        <strain evidence="7">CGMCC 1.12195</strain>
    </source>
</reference>
<dbReference type="PIRSF" id="PIRSF000138">
    <property type="entry name" value="Al-hdrx_acd_dh"/>
    <property type="match status" value="1"/>
</dbReference>
<keyword evidence="5" id="KW-0288">FMN</keyword>
<evidence type="ECO:0000313" key="8">
    <source>
        <dbReference type="Proteomes" id="UP000660862"/>
    </source>
</evidence>
<evidence type="ECO:0000259" key="6">
    <source>
        <dbReference type="PROSITE" id="PS51349"/>
    </source>
</evidence>
<proteinExistence type="inferred from homology"/>
<dbReference type="InterPro" id="IPR012133">
    <property type="entry name" value="Alpha-hydoxy_acid_DH_FMN"/>
</dbReference>
<feature type="binding site" evidence="5">
    <location>
        <position position="151"/>
    </location>
    <ligand>
        <name>FMN</name>
        <dbReference type="ChEBI" id="CHEBI:58210"/>
    </ligand>
</feature>
<dbReference type="GO" id="GO:0016491">
    <property type="term" value="F:oxidoreductase activity"/>
    <property type="evidence" value="ECO:0007669"/>
    <property type="project" value="UniProtKB-KW"/>
</dbReference>
<dbReference type="InterPro" id="IPR008259">
    <property type="entry name" value="FMN_hydac_DH_AS"/>
</dbReference>
<sequence>MPYINALQRQKAIFLAGMSGKRPAVPFQAVELRRAAQQRLSARAWAYIDGGASDEVSITANVNAFSKVSILPRMMRGDASSDFSTRLFGQDLAFPLLLAPIGALDLICPGADRVVARACRNVGIPMIFSNQAGTPMETCAQDLGNTSRWFQLYWSKSDDLVLSFVRRAETCGCSAIVLTVDTTLLGWRSRDLALGYLPFLRGLGIAQYTSDPIFNALIEHGEGTAVSGAPKPKVTLATIRNLLQLKANYPGGFAQNLFRKAPLEAVRLFTNIYSNPALSWEQVIWLRRQTKLPILIKGILRPDDALKAMDAGADGIVVSNHGGRQVDGAISSLSALKAIRKTLPKPFPILLDSGIRSGSDIFKVLALGADAVLLGRPYAYGLAVGGQLGVEEVILNMLNDFELTARLAGCRNVQEIDESMIDDQSLTGPV</sequence>
<evidence type="ECO:0000256" key="5">
    <source>
        <dbReference type="PIRSR" id="PIRSR000138-2"/>
    </source>
</evidence>
<feature type="binding site" evidence="5">
    <location>
        <position position="319"/>
    </location>
    <ligand>
        <name>FMN</name>
        <dbReference type="ChEBI" id="CHEBI:58210"/>
    </ligand>
</feature>
<keyword evidence="2" id="KW-0560">Oxidoreductase</keyword>
<feature type="binding site" evidence="5">
    <location>
        <begin position="375"/>
        <end position="376"/>
    </location>
    <ligand>
        <name>FMN</name>
        <dbReference type="ChEBI" id="CHEBI:58210"/>
    </ligand>
</feature>
<name>A0A917MEL9_9SPHI</name>
<feature type="binding site" evidence="5">
    <location>
        <position position="179"/>
    </location>
    <ligand>
        <name>FMN</name>
        <dbReference type="ChEBI" id="CHEBI:58210"/>
    </ligand>
</feature>
<accession>A0A917MEL9</accession>
<dbReference type="Pfam" id="PF01070">
    <property type="entry name" value="FMN_dh"/>
    <property type="match status" value="1"/>
</dbReference>
<keyword evidence="8" id="KW-1185">Reference proteome</keyword>
<dbReference type="PROSITE" id="PS51349">
    <property type="entry name" value="FMN_HYDROXY_ACID_DH_2"/>
    <property type="match status" value="1"/>
</dbReference>
<gene>
    <name evidence="7" type="ORF">GCM10007415_38970</name>
</gene>
<dbReference type="GO" id="GO:0010181">
    <property type="term" value="F:FMN binding"/>
    <property type="evidence" value="ECO:0007669"/>
    <property type="project" value="InterPro"/>
</dbReference>
<reference evidence="7" key="1">
    <citation type="journal article" date="2014" name="Int. J. Syst. Evol. Microbiol.">
        <title>Complete genome sequence of Corynebacterium casei LMG S-19264T (=DSM 44701T), isolated from a smear-ripened cheese.</title>
        <authorList>
            <consortium name="US DOE Joint Genome Institute (JGI-PGF)"/>
            <person name="Walter F."/>
            <person name="Albersmeier A."/>
            <person name="Kalinowski J."/>
            <person name="Ruckert C."/>
        </authorList>
    </citation>
    <scope>NUCLEOTIDE SEQUENCE</scope>
    <source>
        <strain evidence="7">CGMCC 1.12195</strain>
    </source>
</reference>
<evidence type="ECO:0000313" key="7">
    <source>
        <dbReference type="EMBL" id="GGG99417.1"/>
    </source>
</evidence>
<dbReference type="RefSeq" id="WP_188507777.1">
    <property type="nucleotide sequence ID" value="NZ_BMER01000005.1"/>
</dbReference>
<comment type="caution">
    <text evidence="7">The sequence shown here is derived from an EMBL/GenBank/DDBJ whole genome shotgun (WGS) entry which is preliminary data.</text>
</comment>
<feature type="binding site" evidence="5">
    <location>
        <position position="129"/>
    </location>
    <ligand>
        <name>FMN</name>
        <dbReference type="ChEBI" id="CHEBI:58210"/>
    </ligand>
</feature>
<feature type="binding site" evidence="5">
    <location>
        <position position="47"/>
    </location>
    <ligand>
        <name>glyoxylate</name>
        <dbReference type="ChEBI" id="CHEBI:36655"/>
    </ligand>
</feature>
<evidence type="ECO:0000256" key="1">
    <source>
        <dbReference type="ARBA" id="ARBA00001917"/>
    </source>
</evidence>
<feature type="active site" description="Proton acceptor" evidence="4">
    <location>
        <position position="321"/>
    </location>
</feature>
<feature type="binding site" evidence="5">
    <location>
        <position position="321"/>
    </location>
    <ligand>
        <name>glyoxylate</name>
        <dbReference type="ChEBI" id="CHEBI:36655"/>
    </ligand>
</feature>
<feature type="domain" description="FMN hydroxy acid dehydrogenase" evidence="6">
    <location>
        <begin position="21"/>
        <end position="426"/>
    </location>
</feature>
<dbReference type="PROSITE" id="PS00557">
    <property type="entry name" value="FMN_HYDROXY_ACID_DH_1"/>
    <property type="match status" value="1"/>
</dbReference>
<dbReference type="InterPro" id="IPR000262">
    <property type="entry name" value="FMN-dep_DH"/>
</dbReference>
<dbReference type="EMBL" id="BMER01000005">
    <property type="protein sequence ID" value="GGG99417.1"/>
    <property type="molecule type" value="Genomic_DNA"/>
</dbReference>
<protein>
    <submittedName>
        <fullName evidence="7">L-lactate 2-monooxygenase</fullName>
    </submittedName>
</protein>
<dbReference type="SUPFAM" id="SSF51395">
    <property type="entry name" value="FMN-linked oxidoreductases"/>
    <property type="match status" value="1"/>
</dbReference>
<organism evidence="7 8">
    <name type="scientific">Parapedobacter pyrenivorans</name>
    <dbReference type="NCBI Taxonomy" id="1305674"/>
    <lineage>
        <taxon>Bacteria</taxon>
        <taxon>Pseudomonadati</taxon>
        <taxon>Bacteroidota</taxon>
        <taxon>Sphingobacteriia</taxon>
        <taxon>Sphingobacteriales</taxon>
        <taxon>Sphingobacteriaceae</taxon>
        <taxon>Parapedobacter</taxon>
    </lineage>
</organism>
<feature type="binding site" evidence="5">
    <location>
        <begin position="100"/>
        <end position="102"/>
    </location>
    <ligand>
        <name>FMN</name>
        <dbReference type="ChEBI" id="CHEBI:58210"/>
    </ligand>
</feature>
<dbReference type="PANTHER" id="PTHR10578">
    <property type="entry name" value="S -2-HYDROXY-ACID OXIDASE-RELATED"/>
    <property type="match status" value="1"/>
</dbReference>
<feature type="binding site" evidence="5">
    <location>
        <position position="324"/>
    </location>
    <ligand>
        <name>glyoxylate</name>
        <dbReference type="ChEBI" id="CHEBI:36655"/>
    </ligand>
</feature>
<evidence type="ECO:0000256" key="2">
    <source>
        <dbReference type="ARBA" id="ARBA00023002"/>
    </source>
</evidence>
<evidence type="ECO:0000256" key="3">
    <source>
        <dbReference type="ARBA" id="ARBA00024042"/>
    </source>
</evidence>
<comment type="cofactor">
    <cofactor evidence="1">
        <name>FMN</name>
        <dbReference type="ChEBI" id="CHEBI:58210"/>
    </cofactor>
</comment>